<dbReference type="AlphaFoldDB" id="A0A3B4VEH6"/>
<evidence type="ECO:0000313" key="6">
    <source>
        <dbReference type="Proteomes" id="UP000261420"/>
    </source>
</evidence>
<feature type="compositionally biased region" description="Polar residues" evidence="3">
    <location>
        <begin position="540"/>
        <end position="555"/>
    </location>
</feature>
<evidence type="ECO:0000313" key="5">
    <source>
        <dbReference type="Ensembl" id="ENSSDUP00000029311.1"/>
    </source>
</evidence>
<keyword evidence="6" id="KW-1185">Reference proteome</keyword>
<protein>
    <recommendedName>
        <fullName evidence="4">Trichohyalin-plectin-homology domain-containing protein</fullName>
    </recommendedName>
</protein>
<feature type="domain" description="Trichohyalin-plectin-homology" evidence="4">
    <location>
        <begin position="105"/>
        <end position="451"/>
    </location>
</feature>
<sequence>MAPPEQVVLSGAGWDRLQSSSNRPKDKMQTSTEMVESNLKGFLDRTTKPEEKLLKAQLRNMHEDRKLQKQAREECLKTVAAEEVELKMQDRQKALDKANMKRFLQNGCVRKFNREVQTTRVQKENESLLTLRKEKQRTENERISQSAEQMKSRQEEALIQDQQKANHRRLQNQSVAAYLTEQIKEKKLLKDREKRQEKVERDRLRRLDEEHAQELRIEAIKKSESKKKNLNDRLEDISRRNLLREREAQKVKMEEKDIKTAQSNLERNLQLRKNDQAEKLRTHQIPIKIVTDKLAVTEKEQAATVALREQAKLSKEVSEQKAKASKQQKQEEEKRASALKSIAAHREAQIQEKKQKVEADRKSNQDWFQTQKKSDTLFLEEQKRKAQKIREDKIKCRDYNVTMMAEKRARAEQLKREERDFIAKDAEQAAERERKFQQYVQCEIQKAAEEKRNVSQLLAARSGGQGVLLDGENSLYCCQSSLEPLPRLGANRTRFIKQYQERKSLQLGRVGLDPNCLPPFTRTAKPKFTANGFTGGRVEGSNSLRSSQAVPRPGTSQTWATKQYQVCNKVQLGKEEAGDSTSLLPHRQVSRLATKLSINLSTPSNTACLSNTSLHLEKLPAASKVSAVIDEVTLTLHWILKAPLPL</sequence>
<evidence type="ECO:0000256" key="1">
    <source>
        <dbReference type="ARBA" id="ARBA00023054"/>
    </source>
</evidence>
<dbReference type="Ensembl" id="ENSSDUT00000029806.1">
    <property type="protein sequence ID" value="ENSSDUP00000029311.1"/>
    <property type="gene ID" value="ENSSDUG00000021124.1"/>
</dbReference>
<feature type="compositionally biased region" description="Basic and acidic residues" evidence="3">
    <location>
        <begin position="344"/>
        <end position="364"/>
    </location>
</feature>
<feature type="compositionally biased region" description="Basic and acidic residues" evidence="3">
    <location>
        <begin position="133"/>
        <end position="142"/>
    </location>
</feature>
<feature type="region of interest" description="Disordered" evidence="3">
    <location>
        <begin position="528"/>
        <end position="555"/>
    </location>
</feature>
<feature type="compositionally biased region" description="Basic and acidic residues" evidence="3">
    <location>
        <begin position="312"/>
        <end position="336"/>
    </location>
</feature>
<feature type="region of interest" description="Disordered" evidence="3">
    <location>
        <begin position="312"/>
        <end position="367"/>
    </location>
</feature>
<evidence type="ECO:0000259" key="4">
    <source>
        <dbReference type="Pfam" id="PF13868"/>
    </source>
</evidence>
<feature type="region of interest" description="Disordered" evidence="3">
    <location>
        <begin position="133"/>
        <end position="170"/>
    </location>
</feature>
<dbReference type="GO" id="GO:0005879">
    <property type="term" value="C:axonemal microtubule"/>
    <property type="evidence" value="ECO:0007669"/>
    <property type="project" value="TreeGrafter"/>
</dbReference>
<name>A0A3B4VEH6_SERDU</name>
<dbReference type="PANTHER" id="PTHR28663:SF1">
    <property type="entry name" value="CILIA- AND FLAGELLA- ASSOCIATED PROTEIN 210"/>
    <property type="match status" value="1"/>
</dbReference>
<feature type="coiled-coil region" evidence="2">
    <location>
        <begin position="190"/>
        <end position="264"/>
    </location>
</feature>
<keyword evidence="1 2" id="KW-0175">Coiled coil</keyword>
<dbReference type="InterPro" id="IPR043597">
    <property type="entry name" value="TPH_dom"/>
</dbReference>
<dbReference type="Proteomes" id="UP000261420">
    <property type="component" value="Unplaced"/>
</dbReference>
<dbReference type="PANTHER" id="PTHR28663">
    <property type="entry name" value="COILED-COIL DOMAIN-CONTAINING PROTEIN 173"/>
    <property type="match status" value="1"/>
</dbReference>
<organism evidence="5 6">
    <name type="scientific">Seriola dumerili</name>
    <name type="common">Greater amberjack</name>
    <name type="synonym">Caranx dumerili</name>
    <dbReference type="NCBI Taxonomy" id="41447"/>
    <lineage>
        <taxon>Eukaryota</taxon>
        <taxon>Metazoa</taxon>
        <taxon>Chordata</taxon>
        <taxon>Craniata</taxon>
        <taxon>Vertebrata</taxon>
        <taxon>Euteleostomi</taxon>
        <taxon>Actinopterygii</taxon>
        <taxon>Neopterygii</taxon>
        <taxon>Teleostei</taxon>
        <taxon>Neoteleostei</taxon>
        <taxon>Acanthomorphata</taxon>
        <taxon>Carangaria</taxon>
        <taxon>Carangiformes</taxon>
        <taxon>Carangidae</taxon>
        <taxon>Seriola</taxon>
    </lineage>
</organism>
<reference evidence="5" key="1">
    <citation type="submission" date="2025-08" db="UniProtKB">
        <authorList>
            <consortium name="Ensembl"/>
        </authorList>
    </citation>
    <scope>IDENTIFICATION</scope>
</reference>
<dbReference type="GeneTree" id="ENSGT00940000177207"/>
<dbReference type="Pfam" id="PF13868">
    <property type="entry name" value="TPH"/>
    <property type="match status" value="1"/>
</dbReference>
<reference evidence="5" key="2">
    <citation type="submission" date="2025-09" db="UniProtKB">
        <authorList>
            <consortium name="Ensembl"/>
        </authorList>
    </citation>
    <scope>IDENTIFICATION</scope>
</reference>
<accession>A0A3B4VEH6</accession>
<evidence type="ECO:0000256" key="3">
    <source>
        <dbReference type="SAM" id="MobiDB-lite"/>
    </source>
</evidence>
<dbReference type="InterPro" id="IPR039986">
    <property type="entry name" value="CFAP210"/>
</dbReference>
<proteinExistence type="predicted"/>
<feature type="region of interest" description="Disordered" evidence="3">
    <location>
        <begin position="1"/>
        <end position="32"/>
    </location>
</feature>
<evidence type="ECO:0000256" key="2">
    <source>
        <dbReference type="SAM" id="Coils"/>
    </source>
</evidence>